<sequence>MPPLSPRYTRLTCRFEVLDADVIATSLSSASGFESEEELASSVKGPAVHDAARAEQAGDNRMFADVRILWVDAYDDFLLSLLAGNEVQRREVLEILQNELNVPVRKLARRLAQELNSIQTIKLETLSRRESLGPSEDHIQRLCRNVRASVVGIKPLLPHIPIPEVPQSPEHSRPDTTTSLPKGDVLVPSPIPLPTTDSLLLSPSDPPSTTISPLPTLLPASATSMATGTSVLQNTNALRNELPEQLA</sequence>
<dbReference type="EMBL" id="KZ293458">
    <property type="protein sequence ID" value="PBK63555.1"/>
    <property type="molecule type" value="Genomic_DNA"/>
</dbReference>
<name>A0A2H3AY21_9AGAR</name>
<feature type="compositionally biased region" description="Low complexity" evidence="1">
    <location>
        <begin position="194"/>
        <end position="216"/>
    </location>
</feature>
<evidence type="ECO:0000313" key="2">
    <source>
        <dbReference type="EMBL" id="PBK63555.1"/>
    </source>
</evidence>
<evidence type="ECO:0000256" key="1">
    <source>
        <dbReference type="SAM" id="MobiDB-lite"/>
    </source>
</evidence>
<dbReference type="AlphaFoldDB" id="A0A2H3AY21"/>
<reference evidence="3" key="1">
    <citation type="journal article" date="2017" name="Nat. Ecol. Evol.">
        <title>Genome expansion and lineage-specific genetic innovations in the forest pathogenic fungi Armillaria.</title>
        <authorList>
            <person name="Sipos G."/>
            <person name="Prasanna A.N."/>
            <person name="Walter M.C."/>
            <person name="O'Connor E."/>
            <person name="Balint B."/>
            <person name="Krizsan K."/>
            <person name="Kiss B."/>
            <person name="Hess J."/>
            <person name="Varga T."/>
            <person name="Slot J."/>
            <person name="Riley R."/>
            <person name="Boka B."/>
            <person name="Rigling D."/>
            <person name="Barry K."/>
            <person name="Lee J."/>
            <person name="Mihaltcheva S."/>
            <person name="LaButti K."/>
            <person name="Lipzen A."/>
            <person name="Waldron R."/>
            <person name="Moloney N.M."/>
            <person name="Sperisen C."/>
            <person name="Kredics L."/>
            <person name="Vagvoelgyi C."/>
            <person name="Patrignani A."/>
            <person name="Fitzpatrick D."/>
            <person name="Nagy I."/>
            <person name="Doyle S."/>
            <person name="Anderson J.B."/>
            <person name="Grigoriev I.V."/>
            <person name="Gueldener U."/>
            <person name="Muensterkoetter M."/>
            <person name="Nagy L.G."/>
        </authorList>
    </citation>
    <scope>NUCLEOTIDE SEQUENCE [LARGE SCALE GENOMIC DNA]</scope>
    <source>
        <strain evidence="3">28-4</strain>
    </source>
</reference>
<proteinExistence type="predicted"/>
<organism evidence="2 3">
    <name type="scientific">Armillaria solidipes</name>
    <dbReference type="NCBI Taxonomy" id="1076256"/>
    <lineage>
        <taxon>Eukaryota</taxon>
        <taxon>Fungi</taxon>
        <taxon>Dikarya</taxon>
        <taxon>Basidiomycota</taxon>
        <taxon>Agaricomycotina</taxon>
        <taxon>Agaricomycetes</taxon>
        <taxon>Agaricomycetidae</taxon>
        <taxon>Agaricales</taxon>
        <taxon>Marasmiineae</taxon>
        <taxon>Physalacriaceae</taxon>
        <taxon>Armillaria</taxon>
    </lineage>
</organism>
<feature type="region of interest" description="Disordered" evidence="1">
    <location>
        <begin position="161"/>
        <end position="216"/>
    </location>
</feature>
<gene>
    <name evidence="2" type="ORF">ARMSODRAFT_1058035</name>
</gene>
<accession>A0A2H3AY21</accession>
<keyword evidence="3" id="KW-1185">Reference proteome</keyword>
<evidence type="ECO:0000313" key="3">
    <source>
        <dbReference type="Proteomes" id="UP000218334"/>
    </source>
</evidence>
<protein>
    <submittedName>
        <fullName evidence="2">Uncharacterized protein</fullName>
    </submittedName>
</protein>
<dbReference type="Proteomes" id="UP000218334">
    <property type="component" value="Unassembled WGS sequence"/>
</dbReference>